<dbReference type="Proteomes" id="UP001063350">
    <property type="component" value="Chromosome"/>
</dbReference>
<evidence type="ECO:0000313" key="1">
    <source>
        <dbReference type="EMBL" id="BCO10400.1"/>
    </source>
</evidence>
<dbReference type="RefSeq" id="WP_267927133.1">
    <property type="nucleotide sequence ID" value="NZ_AP024233.1"/>
</dbReference>
<evidence type="ECO:0008006" key="3">
    <source>
        <dbReference type="Google" id="ProtNLM"/>
    </source>
</evidence>
<name>A0A915UB81_9BACT</name>
<organism evidence="1 2">
    <name type="scientific">Desulfolithobacter dissulfuricans</name>
    <dbReference type="NCBI Taxonomy" id="2795293"/>
    <lineage>
        <taxon>Bacteria</taxon>
        <taxon>Pseudomonadati</taxon>
        <taxon>Thermodesulfobacteriota</taxon>
        <taxon>Desulfobulbia</taxon>
        <taxon>Desulfobulbales</taxon>
        <taxon>Desulfobulbaceae</taxon>
        <taxon>Desulfolithobacter</taxon>
    </lineage>
</organism>
<gene>
    <name evidence="1" type="ORF">GF1_27760</name>
</gene>
<sequence length="139" mass="15657">MQIKRENLNDLLQEIAREDVQHLADRISRRAVIHILQHSTQHTLLVPVFDPVSQSRFYSGEALVTSAVVQVNGCNGWAMVMDDQPELALAIAVLDGAWGAVLFREDIARLVQQGIRSRTLTRQRQQNEVAATEVNFDLL</sequence>
<reference evidence="1" key="1">
    <citation type="submission" date="2020-12" db="EMBL/GenBank/DDBJ databases">
        <title>Desulfobium dissulfuricans gen. nov., sp. nov., a novel mesophilic, sulfate-reducing bacterium isolated from a deep-sea hydrothermal vent.</title>
        <authorList>
            <person name="Hashimoto Y."/>
            <person name="Tame A."/>
            <person name="Sawayama S."/>
            <person name="Miyazaki J."/>
            <person name="Takai K."/>
            <person name="Nakagawa S."/>
        </authorList>
    </citation>
    <scope>NUCLEOTIDE SEQUENCE</scope>
    <source>
        <strain evidence="1">GF1</strain>
    </source>
</reference>
<dbReference type="EMBL" id="AP024233">
    <property type="protein sequence ID" value="BCO10400.1"/>
    <property type="molecule type" value="Genomic_DNA"/>
</dbReference>
<dbReference type="InterPro" id="IPR009609">
    <property type="entry name" value="Phosphonate_metab_PhnG"/>
</dbReference>
<dbReference type="AlphaFoldDB" id="A0A915UB81"/>
<keyword evidence="2" id="KW-1185">Reference proteome</keyword>
<evidence type="ECO:0000313" key="2">
    <source>
        <dbReference type="Proteomes" id="UP001063350"/>
    </source>
</evidence>
<proteinExistence type="predicted"/>
<dbReference type="GO" id="GO:0019634">
    <property type="term" value="P:organic phosphonate metabolic process"/>
    <property type="evidence" value="ECO:0007669"/>
    <property type="project" value="InterPro"/>
</dbReference>
<dbReference type="Pfam" id="PF06754">
    <property type="entry name" value="PhnG"/>
    <property type="match status" value="1"/>
</dbReference>
<accession>A0A915UB81</accession>
<dbReference type="KEGG" id="ddu:GF1_27760"/>
<protein>
    <recommendedName>
        <fullName evidence="3">Phosphonate C-P lyase system protein PhnG</fullName>
    </recommendedName>
</protein>
<dbReference type="GO" id="GO:0015716">
    <property type="term" value="P:organic phosphonate transport"/>
    <property type="evidence" value="ECO:0007669"/>
    <property type="project" value="InterPro"/>
</dbReference>